<dbReference type="Proteomes" id="UP001069090">
    <property type="component" value="Unassembled WGS sequence"/>
</dbReference>
<feature type="transmembrane region" description="Helical" evidence="1">
    <location>
        <begin position="6"/>
        <end position="25"/>
    </location>
</feature>
<organism evidence="2 3">
    <name type="scientific">Dasania phycosphaerae</name>
    <dbReference type="NCBI Taxonomy" id="2950436"/>
    <lineage>
        <taxon>Bacteria</taxon>
        <taxon>Pseudomonadati</taxon>
        <taxon>Pseudomonadota</taxon>
        <taxon>Gammaproteobacteria</taxon>
        <taxon>Cellvibrionales</taxon>
        <taxon>Spongiibacteraceae</taxon>
        <taxon>Dasania</taxon>
    </lineage>
</organism>
<dbReference type="AlphaFoldDB" id="A0A9J6RNH5"/>
<keyword evidence="1" id="KW-0812">Transmembrane</keyword>
<keyword evidence="1" id="KW-0472">Membrane</keyword>
<accession>A0A9J6RNH5</accession>
<name>A0A9J6RNH5_9GAMM</name>
<sequence>MEIIETIAMILLGALFGGLSVYYSVKEKLRLVSEHKSQRRSTLLEEVAEHLGKVSHTYSKYASLINEIGPKAERMSLKQQKELDALSSQFVDIFEQVSVADAKLLLLGEKRLQKLMKLYTGKMAQFRKQFYPGRYHSSEQTTAFKKELASIRDQFYDTLSERYDQAAG</sequence>
<dbReference type="EMBL" id="JAPTGG010000008">
    <property type="protein sequence ID" value="MCZ0865695.1"/>
    <property type="molecule type" value="Genomic_DNA"/>
</dbReference>
<evidence type="ECO:0000313" key="3">
    <source>
        <dbReference type="Proteomes" id="UP001069090"/>
    </source>
</evidence>
<keyword evidence="1" id="KW-1133">Transmembrane helix</keyword>
<gene>
    <name evidence="2" type="ORF">O0V09_10805</name>
</gene>
<evidence type="ECO:0000313" key="2">
    <source>
        <dbReference type="EMBL" id="MCZ0865695.1"/>
    </source>
</evidence>
<keyword evidence="3" id="KW-1185">Reference proteome</keyword>
<evidence type="ECO:0000256" key="1">
    <source>
        <dbReference type="SAM" id="Phobius"/>
    </source>
</evidence>
<protein>
    <submittedName>
        <fullName evidence="2">Uncharacterized protein</fullName>
    </submittedName>
</protein>
<comment type="caution">
    <text evidence="2">The sequence shown here is derived from an EMBL/GenBank/DDBJ whole genome shotgun (WGS) entry which is preliminary data.</text>
</comment>
<dbReference type="RefSeq" id="WP_258331838.1">
    <property type="nucleotide sequence ID" value="NZ_JAPTGG010000008.1"/>
</dbReference>
<proteinExistence type="predicted"/>
<reference evidence="2 3" key="1">
    <citation type="submission" date="2022-12" db="EMBL/GenBank/DDBJ databases">
        <title>Dasania phycosphaerae sp. nov., isolated from particulate material of the south coast of Korea.</title>
        <authorList>
            <person name="Jiang Y."/>
        </authorList>
    </citation>
    <scope>NUCLEOTIDE SEQUENCE [LARGE SCALE GENOMIC DNA]</scope>
    <source>
        <strain evidence="2 3">GY-19</strain>
    </source>
</reference>